<feature type="transmembrane region" description="Helical" evidence="1">
    <location>
        <begin position="89"/>
        <end position="106"/>
    </location>
</feature>
<dbReference type="KEGG" id="iag:Igag_0870"/>
<feature type="transmembrane region" description="Helical" evidence="1">
    <location>
        <begin position="263"/>
        <end position="285"/>
    </location>
</feature>
<feature type="transmembrane region" description="Helical" evidence="1">
    <location>
        <begin position="173"/>
        <end position="202"/>
    </location>
</feature>
<evidence type="ECO:0000313" key="2">
    <source>
        <dbReference type="EMBL" id="ADM27687.1"/>
    </source>
</evidence>
<proteinExistence type="predicted"/>
<sequence>MRLRIVLEIAIRITIAFVLWEYIAKLYNLLTGFDIYMFMHMDIESKARFILMSLASVFALVSLITANITLFIATIVIGSIAEGLAGSTPIYIALVYLPIVLSLDTIKNLYRDGQEKGIRIDMKKMVLGAIYTIVIVGVSMFIAYLSARYIATLTTPIPATSSRLAFAITTNPLYLLAIATAISIILYMVTTSLFDIAITYIYPSRQIALKTLLNRDDIDINLVPPLSTIKSFVIASIIAPLLYAAIYSSILDRIASQYIANQILLLVIRVFVAIIIFISIGLIFNRIEKGLSYNPKTIFLTSIAILLLIYGAAVYGSYAVYRDPIYSFLHPDISMVTQYASSIYHNYYILFIEFIEIIPKLFGAVP</sequence>
<feature type="transmembrane region" description="Helical" evidence="1">
    <location>
        <begin position="6"/>
        <end position="28"/>
    </location>
</feature>
<dbReference type="EMBL" id="CP002098">
    <property type="protein sequence ID" value="ADM27687.1"/>
    <property type="molecule type" value="Genomic_DNA"/>
</dbReference>
<keyword evidence="1" id="KW-0472">Membrane</keyword>
<dbReference type="BioCyc" id="IAGG583356:GHAH-853-MONOMER"/>
<dbReference type="HOGENOM" id="CLU_755679_0_0_2"/>
<feature type="transmembrane region" description="Helical" evidence="1">
    <location>
        <begin position="126"/>
        <end position="147"/>
    </location>
</feature>
<dbReference type="Proteomes" id="UP000001304">
    <property type="component" value="Chromosome"/>
</dbReference>
<feature type="transmembrane region" description="Helical" evidence="1">
    <location>
        <begin position="297"/>
        <end position="321"/>
    </location>
</feature>
<evidence type="ECO:0000313" key="3">
    <source>
        <dbReference type="Proteomes" id="UP000001304"/>
    </source>
</evidence>
<reference evidence="2 3" key="1">
    <citation type="journal article" date="2010" name="Stand. Genomic Sci.">
        <title>Complete genome sequence of Ignisphaera aggregans type strain (AQ1.S1).</title>
        <authorList>
            <person name="Goker M."/>
            <person name="Held B."/>
            <person name="Lapidus A."/>
            <person name="Nolan M."/>
            <person name="Spring S."/>
            <person name="Yasawong M."/>
            <person name="Lucas S."/>
            <person name="Glavina Del Rio T."/>
            <person name="Tice H."/>
            <person name="Cheng J.F."/>
            <person name="Goodwin L."/>
            <person name="Tapia R."/>
            <person name="Pitluck S."/>
            <person name="Liolios K."/>
            <person name="Ivanova N."/>
            <person name="Mavromatis K."/>
            <person name="Mikhailova N."/>
            <person name="Pati A."/>
            <person name="Chen A."/>
            <person name="Palaniappan K."/>
            <person name="Brambilla E."/>
            <person name="Land M."/>
            <person name="Hauser L."/>
            <person name="Chang Y.J."/>
            <person name="Jeffries C.D."/>
            <person name="Brettin T."/>
            <person name="Detter J.C."/>
            <person name="Han C."/>
            <person name="Rohde M."/>
            <person name="Sikorski J."/>
            <person name="Woyke T."/>
            <person name="Bristow J."/>
            <person name="Eisen J.A."/>
            <person name="Markowitz V."/>
            <person name="Hugenholtz P."/>
            <person name="Kyrpides N.C."/>
            <person name="Klenk H.P."/>
        </authorList>
    </citation>
    <scope>NUCLEOTIDE SEQUENCE [LARGE SCALE GENOMIC DNA]</scope>
    <source>
        <strain evidence="3">DSM 17230 / JCM 13409 / AQ1.S1</strain>
    </source>
</reference>
<gene>
    <name evidence="2" type="ordered locus">Igag_0870</name>
</gene>
<name>E0STS1_IGNAA</name>
<feature type="transmembrane region" description="Helical" evidence="1">
    <location>
        <begin position="232"/>
        <end position="251"/>
    </location>
</feature>
<dbReference type="AlphaFoldDB" id="E0STS1"/>
<feature type="transmembrane region" description="Helical" evidence="1">
    <location>
        <begin position="49"/>
        <end position="77"/>
    </location>
</feature>
<keyword evidence="1" id="KW-0812">Transmembrane</keyword>
<keyword evidence="3" id="KW-1185">Reference proteome</keyword>
<evidence type="ECO:0000256" key="1">
    <source>
        <dbReference type="SAM" id="Phobius"/>
    </source>
</evidence>
<keyword evidence="1" id="KW-1133">Transmembrane helix</keyword>
<dbReference type="STRING" id="583356.Igag_0870"/>
<organism evidence="2 3">
    <name type="scientific">Ignisphaera aggregans (strain DSM 17230 / JCM 13409 / AQ1.S1)</name>
    <dbReference type="NCBI Taxonomy" id="583356"/>
    <lineage>
        <taxon>Archaea</taxon>
        <taxon>Thermoproteota</taxon>
        <taxon>Thermoprotei</taxon>
        <taxon>Desulfurococcales</taxon>
        <taxon>Desulfurococcaceae</taxon>
        <taxon>Ignisphaera</taxon>
    </lineage>
</organism>
<accession>E0STS1</accession>
<protein>
    <submittedName>
        <fullName evidence="2">Uncharacterized protein</fullName>
    </submittedName>
</protein>